<comment type="caution">
    <text evidence="1">The sequence shown here is derived from an EMBL/GenBank/DDBJ whole genome shotgun (WGS) entry which is preliminary data.</text>
</comment>
<protein>
    <submittedName>
        <fullName evidence="1">Uncharacterized protein</fullName>
    </submittedName>
</protein>
<evidence type="ECO:0000313" key="1">
    <source>
        <dbReference type="EMBL" id="MBA9085981.1"/>
    </source>
</evidence>
<evidence type="ECO:0000313" key="2">
    <source>
        <dbReference type="Proteomes" id="UP000567067"/>
    </source>
</evidence>
<organism evidence="1 2">
    <name type="scientific">Fontibacillus solani</name>
    <dbReference type="NCBI Taxonomy" id="1572857"/>
    <lineage>
        <taxon>Bacteria</taxon>
        <taxon>Bacillati</taxon>
        <taxon>Bacillota</taxon>
        <taxon>Bacilli</taxon>
        <taxon>Bacillales</taxon>
        <taxon>Paenibacillaceae</taxon>
        <taxon>Fontibacillus</taxon>
    </lineage>
</organism>
<proteinExistence type="predicted"/>
<keyword evidence="2" id="KW-1185">Reference proteome</keyword>
<sequence length="112" mass="13182">MTEIIKRWKTENNGALKILSVEYFLDFYRVLVLIKVEDKETIVHQVVNYPSTSYKTLEEIINEVFDSTNSTSETKTITKDDFDNLLVLYDLKDVFTNKIKHELPDEVSYKLI</sequence>
<dbReference type="AlphaFoldDB" id="A0A7W3STH9"/>
<gene>
    <name evidence="1" type="ORF">FHR92_002453</name>
</gene>
<name>A0A7W3STH9_9BACL</name>
<accession>A0A7W3STH9</accession>
<dbReference type="RefSeq" id="WP_182535840.1">
    <property type="nucleotide sequence ID" value="NZ_JACJIP010000014.1"/>
</dbReference>
<dbReference type="EMBL" id="JACJIP010000014">
    <property type="protein sequence ID" value="MBA9085981.1"/>
    <property type="molecule type" value="Genomic_DNA"/>
</dbReference>
<dbReference type="Proteomes" id="UP000567067">
    <property type="component" value="Unassembled WGS sequence"/>
</dbReference>
<reference evidence="1 2" key="1">
    <citation type="submission" date="2020-08" db="EMBL/GenBank/DDBJ databases">
        <title>Genomic Encyclopedia of Type Strains, Phase III (KMG-III): the genomes of soil and plant-associated and newly described type strains.</title>
        <authorList>
            <person name="Whitman W."/>
        </authorList>
    </citation>
    <scope>NUCLEOTIDE SEQUENCE [LARGE SCALE GENOMIC DNA]</scope>
    <source>
        <strain evidence="1 2">CECT 8693</strain>
    </source>
</reference>